<proteinExistence type="predicted"/>
<evidence type="ECO:0000256" key="5">
    <source>
        <dbReference type="SAM" id="MobiDB-lite"/>
    </source>
</evidence>
<dbReference type="InterPro" id="IPR036392">
    <property type="entry name" value="PLAT/LH2_dom_sf"/>
</dbReference>
<feature type="region of interest" description="Disordered" evidence="5">
    <location>
        <begin position="179"/>
        <end position="199"/>
    </location>
</feature>
<evidence type="ECO:0000256" key="2">
    <source>
        <dbReference type="ARBA" id="ARBA00023002"/>
    </source>
</evidence>
<dbReference type="GO" id="GO:0016491">
    <property type="term" value="F:oxidoreductase activity"/>
    <property type="evidence" value="ECO:0007669"/>
    <property type="project" value="UniProtKB-KW"/>
</dbReference>
<dbReference type="Pfam" id="PF14226">
    <property type="entry name" value="DIOX_N"/>
    <property type="match status" value="1"/>
</dbReference>
<feature type="non-terminal residue" evidence="9">
    <location>
        <position position="1"/>
    </location>
</feature>
<dbReference type="InterPro" id="IPR005123">
    <property type="entry name" value="Oxoglu/Fe-dep_dioxygenase_dom"/>
</dbReference>
<evidence type="ECO:0000259" key="7">
    <source>
        <dbReference type="PROSITE" id="PS50095"/>
    </source>
</evidence>
<evidence type="ECO:0008006" key="11">
    <source>
        <dbReference type="Google" id="ProtNLM"/>
    </source>
</evidence>
<dbReference type="Pfam" id="PF01477">
    <property type="entry name" value="PLAT"/>
    <property type="match status" value="1"/>
</dbReference>
<sequence length="549" mass="59883">MAAQKLLCFAALISFVILASGSRSPADMEAVVAPLQGSMGVSYDCVYTIYVQTGSIWKAGTDAVIGLTLRGTDGYGFKIKNLARWGGLMGAGYDYYERGNVDIFSGRAPCLASPPCRMNLTSDGSGDHHGWYCKTVEVTTTRQHSNCFKSYFGVEQWLARDAPPYELYAERSFCDKSKGGDAEECQGPPQPNPSTRDSANCKLRKDKRMLELPVIDLRLAGSRPEESARLLDAARRLGCFRVTGHGVPRALQADMKAAARALHELPGDTKRRNADVILGSGYRAPSARNPLFESLGVYDAAASGNLDAFCGLLDAPANIRYHIIPRSRSTYFGVAGEHQVPCAHAAVDLRCWFRRARRDTITAYTGKVHELVVDVAAKLAASLGVAEEDSVPSFRDWPCHFRVNRYNYTPETVGSHGVEAHTDPSFAAVILEDDSIGGLEVEDTATGEFALVDAPVPGSLLVNIGDIATAWSNGALHNVRHRVRCVAVVPRFSIVMFLLAPRDGEVRAPESIVDARRPRKFRAFSYDEYQRIRRATIEGAVEALAPFAA</sequence>
<keyword evidence="2" id="KW-0560">Oxidoreductase</keyword>
<feature type="domain" description="PLAT" evidence="7">
    <location>
        <begin position="45"/>
        <end position="172"/>
    </location>
</feature>
<keyword evidence="6" id="KW-0732">Signal</keyword>
<organism evidence="9 10">
    <name type="scientific">Eragrostis curvula</name>
    <name type="common">weeping love grass</name>
    <dbReference type="NCBI Taxonomy" id="38414"/>
    <lineage>
        <taxon>Eukaryota</taxon>
        <taxon>Viridiplantae</taxon>
        <taxon>Streptophyta</taxon>
        <taxon>Embryophyta</taxon>
        <taxon>Tracheophyta</taxon>
        <taxon>Spermatophyta</taxon>
        <taxon>Magnoliopsida</taxon>
        <taxon>Liliopsida</taxon>
        <taxon>Poales</taxon>
        <taxon>Poaceae</taxon>
        <taxon>PACMAD clade</taxon>
        <taxon>Chloridoideae</taxon>
        <taxon>Eragrostideae</taxon>
        <taxon>Eragrostidinae</taxon>
        <taxon>Eragrostis</taxon>
    </lineage>
</organism>
<dbReference type="PROSITE" id="PS50095">
    <property type="entry name" value="PLAT"/>
    <property type="match status" value="1"/>
</dbReference>
<dbReference type="PANTHER" id="PTHR31718:SF59">
    <property type="entry name" value="PLAT DOMAIN-CONTAINING PROTEIN"/>
    <property type="match status" value="1"/>
</dbReference>
<dbReference type="PANTHER" id="PTHR31718">
    <property type="entry name" value="PLAT DOMAIN-CONTAINING PROTEIN"/>
    <property type="match status" value="1"/>
</dbReference>
<dbReference type="InterPro" id="IPR026992">
    <property type="entry name" value="DIOX_N"/>
</dbReference>
<dbReference type="Gene3D" id="2.60.60.20">
    <property type="entry name" value="PLAT/LH2 domain"/>
    <property type="match status" value="1"/>
</dbReference>
<dbReference type="InterPro" id="IPR044861">
    <property type="entry name" value="IPNS-like_FE2OG_OXY"/>
</dbReference>
<dbReference type="AlphaFoldDB" id="A0A5J9TS68"/>
<keyword evidence="1" id="KW-0479">Metal-binding</keyword>
<evidence type="ECO:0000256" key="1">
    <source>
        <dbReference type="ARBA" id="ARBA00022723"/>
    </source>
</evidence>
<evidence type="ECO:0000256" key="4">
    <source>
        <dbReference type="PROSITE-ProRule" id="PRU00152"/>
    </source>
</evidence>
<dbReference type="GO" id="GO:0046872">
    <property type="term" value="F:metal ion binding"/>
    <property type="evidence" value="ECO:0007669"/>
    <property type="project" value="UniProtKB-KW"/>
</dbReference>
<comment type="caution">
    <text evidence="9">The sequence shown here is derived from an EMBL/GenBank/DDBJ whole genome shotgun (WGS) entry which is preliminary data.</text>
</comment>
<keyword evidence="10" id="KW-1185">Reference proteome</keyword>
<evidence type="ECO:0000313" key="10">
    <source>
        <dbReference type="Proteomes" id="UP000324897"/>
    </source>
</evidence>
<dbReference type="Pfam" id="PF03171">
    <property type="entry name" value="2OG-FeII_Oxy"/>
    <property type="match status" value="1"/>
</dbReference>
<dbReference type="Gene3D" id="2.60.120.330">
    <property type="entry name" value="B-lactam Antibiotic, Isopenicillin N Synthase, Chain"/>
    <property type="match status" value="1"/>
</dbReference>
<dbReference type="InterPro" id="IPR027443">
    <property type="entry name" value="IPNS-like_sf"/>
</dbReference>
<dbReference type="PROSITE" id="PS51471">
    <property type="entry name" value="FE2OG_OXY"/>
    <property type="match status" value="1"/>
</dbReference>
<reference evidence="9 10" key="1">
    <citation type="journal article" date="2019" name="Sci. Rep.">
        <title>A high-quality genome of Eragrostis curvula grass provides insights into Poaceae evolution and supports new strategies to enhance forage quality.</title>
        <authorList>
            <person name="Carballo J."/>
            <person name="Santos B.A.C.M."/>
            <person name="Zappacosta D."/>
            <person name="Garbus I."/>
            <person name="Selva J.P."/>
            <person name="Gallo C.A."/>
            <person name="Diaz A."/>
            <person name="Albertini E."/>
            <person name="Caccamo M."/>
            <person name="Echenique V."/>
        </authorList>
    </citation>
    <scope>NUCLEOTIDE SEQUENCE [LARGE SCALE GENOMIC DNA]</scope>
    <source>
        <strain evidence="10">cv. Victoria</strain>
        <tissue evidence="9">Leaf</tissue>
    </source>
</reference>
<dbReference type="SUPFAM" id="SSF51197">
    <property type="entry name" value="Clavaminate synthase-like"/>
    <property type="match status" value="1"/>
</dbReference>
<name>A0A5J9TS68_9POAL</name>
<keyword evidence="3" id="KW-0408">Iron</keyword>
<dbReference type="EMBL" id="RWGY01000031">
    <property type="protein sequence ID" value="TVU14226.1"/>
    <property type="molecule type" value="Genomic_DNA"/>
</dbReference>
<evidence type="ECO:0000313" key="9">
    <source>
        <dbReference type="EMBL" id="TVU14226.1"/>
    </source>
</evidence>
<dbReference type="SUPFAM" id="SSF49723">
    <property type="entry name" value="Lipase/lipooxygenase domain (PLAT/LH2 domain)"/>
    <property type="match status" value="1"/>
</dbReference>
<accession>A0A5J9TS68</accession>
<dbReference type="CDD" id="cd01754">
    <property type="entry name" value="PLAT_plant_stress"/>
    <property type="match status" value="1"/>
</dbReference>
<feature type="signal peptide" evidence="6">
    <location>
        <begin position="1"/>
        <end position="21"/>
    </location>
</feature>
<feature type="domain" description="Fe2OG dioxygenase" evidence="8">
    <location>
        <begin position="396"/>
        <end position="501"/>
    </location>
</feature>
<gene>
    <name evidence="9" type="ORF">EJB05_37681</name>
</gene>
<dbReference type="Proteomes" id="UP000324897">
    <property type="component" value="Unassembled WGS sequence"/>
</dbReference>
<evidence type="ECO:0000256" key="6">
    <source>
        <dbReference type="SAM" id="SignalP"/>
    </source>
</evidence>
<comment type="caution">
    <text evidence="4">Lacks conserved residue(s) required for the propagation of feature annotation.</text>
</comment>
<dbReference type="OrthoDB" id="288590at2759"/>
<protein>
    <recommendedName>
        <fullName evidence="11">Fe2OG dioxygenase domain-containing protein</fullName>
    </recommendedName>
</protein>
<dbReference type="Gramene" id="TVU14226">
    <property type="protein sequence ID" value="TVU14226"/>
    <property type="gene ID" value="EJB05_37681"/>
</dbReference>
<dbReference type="InterPro" id="IPR001024">
    <property type="entry name" value="PLAT/LH2_dom"/>
</dbReference>
<evidence type="ECO:0000259" key="8">
    <source>
        <dbReference type="PROSITE" id="PS51471"/>
    </source>
</evidence>
<feature type="chain" id="PRO_5023817654" description="Fe2OG dioxygenase domain-containing protein" evidence="6">
    <location>
        <begin position="22"/>
        <end position="549"/>
    </location>
</feature>
<evidence type="ECO:0000256" key="3">
    <source>
        <dbReference type="ARBA" id="ARBA00023004"/>
    </source>
</evidence>